<keyword evidence="1" id="KW-0472">Membrane</keyword>
<evidence type="ECO:0000313" key="3">
    <source>
        <dbReference type="Proteomes" id="UP001472677"/>
    </source>
</evidence>
<accession>A0ABR2C442</accession>
<sequence length="73" mass="8162">MMPLQRQIDQALVHLTENQSENPSLAVQEKRNLLGKSNRRKHSLRSIAVAELSISLFLSIPIPFSVQGLKLGL</sequence>
<organism evidence="2 3">
    <name type="scientific">Hibiscus sabdariffa</name>
    <name type="common">roselle</name>
    <dbReference type="NCBI Taxonomy" id="183260"/>
    <lineage>
        <taxon>Eukaryota</taxon>
        <taxon>Viridiplantae</taxon>
        <taxon>Streptophyta</taxon>
        <taxon>Embryophyta</taxon>
        <taxon>Tracheophyta</taxon>
        <taxon>Spermatophyta</taxon>
        <taxon>Magnoliopsida</taxon>
        <taxon>eudicotyledons</taxon>
        <taxon>Gunneridae</taxon>
        <taxon>Pentapetalae</taxon>
        <taxon>rosids</taxon>
        <taxon>malvids</taxon>
        <taxon>Malvales</taxon>
        <taxon>Malvaceae</taxon>
        <taxon>Malvoideae</taxon>
        <taxon>Hibiscus</taxon>
    </lineage>
</organism>
<dbReference type="EMBL" id="JBBPBM010000067">
    <property type="protein sequence ID" value="KAK8514164.1"/>
    <property type="molecule type" value="Genomic_DNA"/>
</dbReference>
<protein>
    <submittedName>
        <fullName evidence="2">Uncharacterized protein</fullName>
    </submittedName>
</protein>
<evidence type="ECO:0000313" key="2">
    <source>
        <dbReference type="EMBL" id="KAK8514164.1"/>
    </source>
</evidence>
<keyword evidence="1" id="KW-1133">Transmembrane helix</keyword>
<dbReference type="Proteomes" id="UP001472677">
    <property type="component" value="Unassembled WGS sequence"/>
</dbReference>
<keyword evidence="3" id="KW-1185">Reference proteome</keyword>
<proteinExistence type="predicted"/>
<name>A0ABR2C442_9ROSI</name>
<comment type="caution">
    <text evidence="2">The sequence shown here is derived from an EMBL/GenBank/DDBJ whole genome shotgun (WGS) entry which is preliminary data.</text>
</comment>
<feature type="transmembrane region" description="Helical" evidence="1">
    <location>
        <begin position="46"/>
        <end position="66"/>
    </location>
</feature>
<keyword evidence="1" id="KW-0812">Transmembrane</keyword>
<evidence type="ECO:0000256" key="1">
    <source>
        <dbReference type="SAM" id="Phobius"/>
    </source>
</evidence>
<reference evidence="2 3" key="1">
    <citation type="journal article" date="2024" name="G3 (Bethesda)">
        <title>Genome assembly of Hibiscus sabdariffa L. provides insights into metabolisms of medicinal natural products.</title>
        <authorList>
            <person name="Kim T."/>
        </authorList>
    </citation>
    <scope>NUCLEOTIDE SEQUENCE [LARGE SCALE GENOMIC DNA]</scope>
    <source>
        <strain evidence="2">TK-2024</strain>
        <tissue evidence="2">Old leaves</tissue>
    </source>
</reference>
<gene>
    <name evidence="2" type="ORF">V6N12_008880</name>
</gene>